<proteinExistence type="predicted"/>
<keyword evidence="1" id="KW-0812">Transmembrane</keyword>
<evidence type="ECO:0000313" key="2">
    <source>
        <dbReference type="EMBL" id="EGU80478.1"/>
    </source>
</evidence>
<reference evidence="2 4" key="1">
    <citation type="journal article" date="2012" name="Mol. Plant Microbe Interact.">
        <title>A highly conserved effector in Fusarium oxysporum is required for full virulence on Arabidopsis.</title>
        <authorList>
            <person name="Thatcher L.F."/>
            <person name="Gardiner D.M."/>
            <person name="Kazan K."/>
            <person name="Manners J."/>
        </authorList>
    </citation>
    <scope>NUCLEOTIDE SEQUENCE [LARGE SCALE GENOMIC DNA]</scope>
    <source>
        <strain evidence="2 4">Fo5176</strain>
    </source>
</reference>
<name>A0A0D2Y2H2_FUSOF</name>
<dbReference type="PaxDb" id="5507-FOXG_10469P0"/>
<dbReference type="OrthoDB" id="5188169at2759"/>
<protein>
    <submittedName>
        <fullName evidence="2 3">Uncharacterized protein</fullName>
    </submittedName>
</protein>
<gene>
    <name evidence="3" type="primary">28951945</name>
    <name evidence="2" type="ORF">FOXB_09036</name>
</gene>
<reference evidence="3" key="2">
    <citation type="submission" date="2025-05" db="UniProtKB">
        <authorList>
            <consortium name="EnsemblFungi"/>
        </authorList>
    </citation>
    <scope>IDENTIFICATION</scope>
    <source>
        <strain evidence="3">4287 / CBS 123668 / FGSC 9935 / NRRL 34936</strain>
    </source>
</reference>
<sequence>MAAIARPALAKPAAYPKALPVVVAVGSFALVASYVTSQLATTSAKFDRSFAKYNTPESEANRARTFDGAIENPRTSLFNILGRRQ</sequence>
<accession>F9FRK5</accession>
<dbReference type="Proteomes" id="UP000002489">
    <property type="component" value="Unassembled WGS sequence"/>
</dbReference>
<accession>A0A0D2Y2H2</accession>
<dbReference type="VEuPathDB" id="FungiDB:FOXG_10469"/>
<dbReference type="EnsemblFungi" id="FOXG_10469T0">
    <property type="protein sequence ID" value="FOXG_10469P0"/>
    <property type="gene ID" value="FOXG_10469"/>
</dbReference>
<keyword evidence="1" id="KW-1133">Transmembrane helix</keyword>
<evidence type="ECO:0000256" key="1">
    <source>
        <dbReference type="SAM" id="Phobius"/>
    </source>
</evidence>
<evidence type="ECO:0000313" key="4">
    <source>
        <dbReference type="Proteomes" id="UP000002489"/>
    </source>
</evidence>
<feature type="transmembrane region" description="Helical" evidence="1">
    <location>
        <begin position="18"/>
        <end position="36"/>
    </location>
</feature>
<evidence type="ECO:0000313" key="3">
    <source>
        <dbReference type="EnsemblFungi" id="FOXG_10469P0"/>
    </source>
</evidence>
<dbReference type="AlphaFoldDB" id="A0A0D2Y2H2"/>
<keyword evidence="1" id="KW-0472">Membrane</keyword>
<dbReference type="EMBL" id="AFQF01002524">
    <property type="protein sequence ID" value="EGU80478.1"/>
    <property type="molecule type" value="Genomic_DNA"/>
</dbReference>
<organism evidence="3 4">
    <name type="scientific">Fusarium oxysporum (strain Fo5176)</name>
    <name type="common">Fusarium vascular wilt</name>
    <dbReference type="NCBI Taxonomy" id="660025"/>
    <lineage>
        <taxon>Eukaryota</taxon>
        <taxon>Fungi</taxon>
        <taxon>Dikarya</taxon>
        <taxon>Ascomycota</taxon>
        <taxon>Pezizomycotina</taxon>
        <taxon>Sordariomycetes</taxon>
        <taxon>Hypocreomycetidae</taxon>
        <taxon>Hypocreales</taxon>
        <taxon>Nectriaceae</taxon>
        <taxon>Fusarium</taxon>
        <taxon>Fusarium oxysporum species complex</taxon>
    </lineage>
</organism>